<dbReference type="RefSeq" id="WP_181579387.1">
    <property type="nucleotide sequence ID" value="NZ_CP059399.1"/>
</dbReference>
<reference evidence="3 4" key="1">
    <citation type="submission" date="2020-07" db="EMBL/GenBank/DDBJ databases">
        <authorList>
            <person name="Zhuang K."/>
            <person name="Ran Y."/>
        </authorList>
    </citation>
    <scope>NUCLEOTIDE SEQUENCE [LARGE SCALE GENOMIC DNA]</scope>
    <source>
        <strain evidence="3 4">WCH-YHL-001</strain>
    </source>
</reference>
<feature type="compositionally biased region" description="Low complexity" evidence="1">
    <location>
        <begin position="410"/>
        <end position="424"/>
    </location>
</feature>
<accession>A0A7D6ZDA2</accession>
<keyword evidence="2" id="KW-0472">Membrane</keyword>
<gene>
    <name evidence="3" type="ORF">H0264_22595</name>
</gene>
<keyword evidence="4" id="KW-1185">Reference proteome</keyword>
<evidence type="ECO:0000313" key="4">
    <source>
        <dbReference type="Proteomes" id="UP000515512"/>
    </source>
</evidence>
<dbReference type="EMBL" id="CP059399">
    <property type="protein sequence ID" value="QLY28179.1"/>
    <property type="molecule type" value="Genomic_DNA"/>
</dbReference>
<proteinExistence type="predicted"/>
<keyword evidence="2" id="KW-1133">Transmembrane helix</keyword>
<protein>
    <submittedName>
        <fullName evidence="3">Uncharacterized protein</fullName>
    </submittedName>
</protein>
<dbReference type="AlphaFoldDB" id="A0A7D6ZDA2"/>
<dbReference type="Proteomes" id="UP000515512">
    <property type="component" value="Chromosome"/>
</dbReference>
<evidence type="ECO:0000313" key="3">
    <source>
        <dbReference type="EMBL" id="QLY28179.1"/>
    </source>
</evidence>
<sequence>MSNQFGTPEHTAFEIHNSQGVYIGDHGKVFNLWRDPQTRALLIAGILITVFGLFTSTMLLWPEGPHVGLEIGAVEITEPSKLDADVYNIGTGQLEHKQNAIDTTVVDITLKNNGNAPALITGATIEVLFAQEFEDCANGGAGPGVVSASYSVKLPKVLPAVPFSVTRAMRFEVKPGTIDRMALGIGPEEQNISSAKPFVFAARISFLHDNSSHALDVGTIAMLTTSGKGDFQVANVRNMACVQRMSKQLDALYEIQAIRSDELERLRTKYQELMTPDPAPAQTTCREWSESTVTKLCGRYRREELVLTVTAGEQLIVDDSLVVVHIGTGTSKSYFVYGWRCTNQYDEQVWESSDGFAFDIRNERSSCSESATSALQVDEATRTLTFTVPLNVDFSFATLTLSAEVQRKQAGGSSPAAGGAHGDAVTVERGN</sequence>
<feature type="region of interest" description="Disordered" evidence="1">
    <location>
        <begin position="410"/>
        <end position="431"/>
    </location>
</feature>
<organism evidence="3 4">
    <name type="scientific">Nocardia huaxiensis</name>
    <dbReference type="NCBI Taxonomy" id="2755382"/>
    <lineage>
        <taxon>Bacteria</taxon>
        <taxon>Bacillati</taxon>
        <taxon>Actinomycetota</taxon>
        <taxon>Actinomycetes</taxon>
        <taxon>Mycobacteriales</taxon>
        <taxon>Nocardiaceae</taxon>
        <taxon>Nocardia</taxon>
    </lineage>
</organism>
<name>A0A7D6ZDA2_9NOCA</name>
<feature type="transmembrane region" description="Helical" evidence="2">
    <location>
        <begin position="40"/>
        <end position="61"/>
    </location>
</feature>
<evidence type="ECO:0000256" key="1">
    <source>
        <dbReference type="SAM" id="MobiDB-lite"/>
    </source>
</evidence>
<keyword evidence="2" id="KW-0812">Transmembrane</keyword>
<dbReference type="KEGG" id="nhu:H0264_22595"/>
<evidence type="ECO:0000256" key="2">
    <source>
        <dbReference type="SAM" id="Phobius"/>
    </source>
</evidence>